<evidence type="ECO:0000313" key="3">
    <source>
        <dbReference type="Proteomes" id="UP001379949"/>
    </source>
</evidence>
<gene>
    <name evidence="2" type="ORF">V6242_13690</name>
</gene>
<organism evidence="2 3">
    <name type="scientific">Marinomonas arenicola</name>
    <dbReference type="NCBI Taxonomy" id="569601"/>
    <lineage>
        <taxon>Bacteria</taxon>
        <taxon>Pseudomonadati</taxon>
        <taxon>Pseudomonadota</taxon>
        <taxon>Gammaproteobacteria</taxon>
        <taxon>Oceanospirillales</taxon>
        <taxon>Oceanospirillaceae</taxon>
        <taxon>Marinomonas</taxon>
    </lineage>
</organism>
<dbReference type="RefSeq" id="WP_341567738.1">
    <property type="nucleotide sequence ID" value="NZ_JBAKAR010000012.1"/>
</dbReference>
<comment type="caution">
    <text evidence="2">The sequence shown here is derived from an EMBL/GenBank/DDBJ whole genome shotgun (WGS) entry which is preliminary data.</text>
</comment>
<proteinExistence type="predicted"/>
<protein>
    <submittedName>
        <fullName evidence="2">Uncharacterized protein</fullName>
    </submittedName>
</protein>
<dbReference type="EMBL" id="JBAKAR010000012">
    <property type="protein sequence ID" value="MEL0614203.1"/>
    <property type="molecule type" value="Genomic_DNA"/>
</dbReference>
<feature type="compositionally biased region" description="Polar residues" evidence="1">
    <location>
        <begin position="101"/>
        <end position="120"/>
    </location>
</feature>
<evidence type="ECO:0000256" key="1">
    <source>
        <dbReference type="SAM" id="MobiDB-lite"/>
    </source>
</evidence>
<name>A0ABU9G8X2_9GAMM</name>
<feature type="compositionally biased region" description="Basic and acidic residues" evidence="1">
    <location>
        <begin position="91"/>
        <end position="100"/>
    </location>
</feature>
<feature type="region of interest" description="Disordered" evidence="1">
    <location>
        <begin position="91"/>
        <end position="120"/>
    </location>
</feature>
<sequence>MFGLGKMRRQREQLFLKTQTLETRAAQSRTRFRQSVLAMATRPEGLAASFILGLTTQCSVADGQRKTLLNMASADFIGLCKSGFFAFVEPKPDPEQDKATQGRSTQAHADLSSDGNSMGL</sequence>
<reference evidence="2 3" key="1">
    <citation type="submission" date="2024-02" db="EMBL/GenBank/DDBJ databases">
        <title>Bacteria isolated from the canopy kelp, Nereocystis luetkeana.</title>
        <authorList>
            <person name="Pfister C.A."/>
            <person name="Younker I.T."/>
            <person name="Light S.H."/>
        </authorList>
    </citation>
    <scope>NUCLEOTIDE SEQUENCE [LARGE SCALE GENOMIC DNA]</scope>
    <source>
        <strain evidence="2 3">TI.4.07</strain>
    </source>
</reference>
<accession>A0ABU9G8X2</accession>
<keyword evidence="3" id="KW-1185">Reference proteome</keyword>
<evidence type="ECO:0000313" key="2">
    <source>
        <dbReference type="EMBL" id="MEL0614203.1"/>
    </source>
</evidence>
<dbReference type="Proteomes" id="UP001379949">
    <property type="component" value="Unassembled WGS sequence"/>
</dbReference>